<dbReference type="Pfam" id="PF00300">
    <property type="entry name" value="His_Phos_1"/>
    <property type="match status" value="1"/>
</dbReference>
<dbReference type="SUPFAM" id="SSF53254">
    <property type="entry name" value="Phosphoglycerate mutase-like"/>
    <property type="match status" value="1"/>
</dbReference>
<gene>
    <name evidence="4" type="primary">gpmA</name>
    <name evidence="6" type="ORF">JOC27_001655</name>
</gene>
<dbReference type="HAMAP" id="MF_01039">
    <property type="entry name" value="PGAM_GpmA"/>
    <property type="match status" value="1"/>
</dbReference>
<dbReference type="RefSeq" id="WP_205006766.1">
    <property type="nucleotide sequence ID" value="NZ_CBCRXA010000012.1"/>
</dbReference>
<organism evidence="6 7">
    <name type="scientific">Sporolactobacillus spathodeae</name>
    <dbReference type="NCBI Taxonomy" id="1465502"/>
    <lineage>
        <taxon>Bacteria</taxon>
        <taxon>Bacillati</taxon>
        <taxon>Bacillota</taxon>
        <taxon>Bacilli</taxon>
        <taxon>Bacillales</taxon>
        <taxon>Sporolactobacillaceae</taxon>
        <taxon>Sporolactobacillus</taxon>
    </lineage>
</organism>
<dbReference type="InterPro" id="IPR005952">
    <property type="entry name" value="Phosphogly_mut1"/>
</dbReference>
<dbReference type="CDD" id="cd07067">
    <property type="entry name" value="HP_PGM_like"/>
    <property type="match status" value="1"/>
</dbReference>
<dbReference type="PANTHER" id="PTHR11931">
    <property type="entry name" value="PHOSPHOGLYCERATE MUTASE"/>
    <property type="match status" value="1"/>
</dbReference>
<feature type="binding site" evidence="4">
    <location>
        <begin position="7"/>
        <end position="14"/>
    </location>
    <ligand>
        <name>substrate</name>
    </ligand>
</feature>
<dbReference type="SMART" id="SM00855">
    <property type="entry name" value="PGAM"/>
    <property type="match status" value="1"/>
</dbReference>
<dbReference type="EC" id="5.4.2.11" evidence="4 5"/>
<accession>A0ABS2Q8T8</accession>
<keyword evidence="3 4" id="KW-0413">Isomerase</keyword>
<dbReference type="EMBL" id="JAFBEV010000013">
    <property type="protein sequence ID" value="MBM7658202.1"/>
    <property type="molecule type" value="Genomic_DNA"/>
</dbReference>
<keyword evidence="7" id="KW-1185">Reference proteome</keyword>
<feature type="active site" description="Proton donor/acceptor" evidence="4">
    <location>
        <position position="86"/>
    </location>
</feature>
<dbReference type="PROSITE" id="PS00175">
    <property type="entry name" value="PG_MUTASE"/>
    <property type="match status" value="1"/>
</dbReference>
<comment type="pathway">
    <text evidence="4 5">Carbohydrate degradation; glycolysis; pyruvate from D-glyceraldehyde 3-phosphate: step 3/5.</text>
</comment>
<comment type="caution">
    <text evidence="6">The sequence shown here is derived from an EMBL/GenBank/DDBJ whole genome shotgun (WGS) entry which is preliminary data.</text>
</comment>
<dbReference type="PIRSF" id="PIRSF000709">
    <property type="entry name" value="6PFK_2-Ptase"/>
    <property type="match status" value="1"/>
</dbReference>
<feature type="binding site" evidence="4">
    <location>
        <begin position="86"/>
        <end position="89"/>
    </location>
    <ligand>
        <name>substrate</name>
    </ligand>
</feature>
<comment type="function">
    <text evidence="4 5">Catalyzes the interconversion of 2-phosphoglycerate and 3-phosphoglycerate.</text>
</comment>
<comment type="caution">
    <text evidence="4">Lacks conserved residue(s) required for the propagation of feature annotation.</text>
</comment>
<evidence type="ECO:0000256" key="3">
    <source>
        <dbReference type="ARBA" id="ARBA00023235"/>
    </source>
</evidence>
<dbReference type="Proteomes" id="UP000823201">
    <property type="component" value="Unassembled WGS sequence"/>
</dbReference>
<dbReference type="Gene3D" id="3.40.50.1240">
    <property type="entry name" value="Phosphoglycerate mutase-like"/>
    <property type="match status" value="1"/>
</dbReference>
<reference evidence="6 7" key="1">
    <citation type="submission" date="2021-01" db="EMBL/GenBank/DDBJ databases">
        <title>Genomic Encyclopedia of Type Strains, Phase IV (KMG-IV): sequencing the most valuable type-strain genomes for metagenomic binning, comparative biology and taxonomic classification.</title>
        <authorList>
            <person name="Goeker M."/>
        </authorList>
    </citation>
    <scope>NUCLEOTIDE SEQUENCE [LARGE SCALE GENOMIC DNA]</scope>
    <source>
        <strain evidence="6 7">DSM 100968</strain>
    </source>
</reference>
<feature type="active site" description="Tele-phosphohistidine intermediate" evidence="4">
    <location>
        <position position="8"/>
    </location>
</feature>
<protein>
    <recommendedName>
        <fullName evidence="4 5">2,3-bisphosphoglycerate-dependent phosphoglycerate mutase</fullName>
        <shortName evidence="4">BPG-dependent PGAM</shortName>
        <shortName evidence="4">PGAM</shortName>
        <shortName evidence="4">Phosphoglyceromutase</shortName>
        <shortName evidence="4">dPGM</shortName>
        <ecNumber evidence="4 5">5.4.2.11</ecNumber>
    </recommendedName>
</protein>
<dbReference type="InterPro" id="IPR001345">
    <property type="entry name" value="PG/BPGM_mutase_AS"/>
</dbReference>
<proteinExistence type="inferred from homology"/>
<evidence type="ECO:0000256" key="1">
    <source>
        <dbReference type="ARBA" id="ARBA00006717"/>
    </source>
</evidence>
<feature type="binding site" evidence="4">
    <location>
        <position position="97"/>
    </location>
    <ligand>
        <name>substrate</name>
    </ligand>
</feature>
<comment type="catalytic activity">
    <reaction evidence="4 5">
        <text>(2R)-2-phosphoglycerate = (2R)-3-phosphoglycerate</text>
        <dbReference type="Rhea" id="RHEA:15901"/>
        <dbReference type="ChEBI" id="CHEBI:58272"/>
        <dbReference type="ChEBI" id="CHEBI:58289"/>
        <dbReference type="EC" id="5.4.2.11"/>
    </reaction>
</comment>
<dbReference type="GO" id="GO:0004619">
    <property type="term" value="F:phosphoglycerate mutase activity"/>
    <property type="evidence" value="ECO:0007669"/>
    <property type="project" value="UniProtKB-EC"/>
</dbReference>
<evidence type="ECO:0000313" key="6">
    <source>
        <dbReference type="EMBL" id="MBM7658202.1"/>
    </source>
</evidence>
<keyword evidence="4" id="KW-0312">Gluconeogenesis</keyword>
<dbReference type="InterPro" id="IPR029033">
    <property type="entry name" value="His_PPase_superfam"/>
</dbReference>
<name>A0ABS2Q8T8_9BACL</name>
<evidence type="ECO:0000256" key="4">
    <source>
        <dbReference type="HAMAP-Rule" id="MF_01039"/>
    </source>
</evidence>
<dbReference type="InterPro" id="IPR013078">
    <property type="entry name" value="His_Pase_superF_clade-1"/>
</dbReference>
<keyword evidence="2 4" id="KW-0324">Glycolysis</keyword>
<feature type="site" description="Transition state stabilizer" evidence="4">
    <location>
        <position position="181"/>
    </location>
</feature>
<evidence type="ECO:0000256" key="5">
    <source>
        <dbReference type="RuleBase" id="RU004512"/>
    </source>
</evidence>
<comment type="similarity">
    <text evidence="1 4">Belongs to the phosphoglycerate mutase family. BPG-dependent PGAM subfamily.</text>
</comment>
<evidence type="ECO:0000313" key="7">
    <source>
        <dbReference type="Proteomes" id="UP000823201"/>
    </source>
</evidence>
<dbReference type="NCBIfam" id="TIGR01258">
    <property type="entry name" value="pgm_1"/>
    <property type="match status" value="1"/>
</dbReference>
<evidence type="ECO:0000256" key="2">
    <source>
        <dbReference type="ARBA" id="ARBA00023152"/>
    </source>
</evidence>
<feature type="binding site" evidence="4">
    <location>
        <begin position="20"/>
        <end position="21"/>
    </location>
    <ligand>
        <name>substrate</name>
    </ligand>
</feature>
<sequence>MKLAIVRHGESEFNEKNLFSGWEDVPLTDKGLEEATAAGERLKQMGLTFDVAFCSVLRRSIKSLEAILDVLGEEWLPVYKSWRLNERSYGALQRLNKEETAIRRGRALVNRWRKSYDAYPPLLDIDDPRHPGNDPRYRNVDPRLLPAGESLESTLYRVIPYWSDVIAPHLLHDENVLIVSHRNTLRALVKYLEKLSDDAIVHVDVPTGVPIVYELDSKLRILSKNQLTNDPV</sequence>
<feature type="binding site" evidence="4">
    <location>
        <position position="59"/>
    </location>
    <ligand>
        <name>substrate</name>
    </ligand>
</feature>